<keyword evidence="3" id="KW-1185">Reference proteome</keyword>
<dbReference type="Proteomes" id="UP001634393">
    <property type="component" value="Unassembled WGS sequence"/>
</dbReference>
<comment type="caution">
    <text evidence="2">The sequence shown here is derived from an EMBL/GenBank/DDBJ whole genome shotgun (WGS) entry which is preliminary data.</text>
</comment>
<protein>
    <submittedName>
        <fullName evidence="2">Uncharacterized protein</fullName>
    </submittedName>
</protein>
<feature type="transmembrane region" description="Helical" evidence="1">
    <location>
        <begin position="15"/>
        <end position="37"/>
    </location>
</feature>
<reference evidence="2 3" key="1">
    <citation type="submission" date="2024-12" db="EMBL/GenBank/DDBJ databases">
        <title>The unique morphological basis and parallel evolutionary history of personate flowers in Penstemon.</title>
        <authorList>
            <person name="Depatie T.H."/>
            <person name="Wessinger C.A."/>
        </authorList>
    </citation>
    <scope>NUCLEOTIDE SEQUENCE [LARGE SCALE GENOMIC DNA]</scope>
    <source>
        <strain evidence="2">WTNN_2</strain>
        <tissue evidence="2">Leaf</tissue>
    </source>
</reference>
<keyword evidence="1" id="KW-1133">Transmembrane helix</keyword>
<proteinExistence type="predicted"/>
<evidence type="ECO:0000313" key="2">
    <source>
        <dbReference type="EMBL" id="KAL3813606.1"/>
    </source>
</evidence>
<sequence>MGSLRLPFTMQGASAFSWGLLYLVCYSSVIIMGLYICRKSFLVEISIRHRISLPHVEKMNCIKEQGNFSSFSIGIDKWPTPGLWPGPVGRKSVWPLIEEKSCTFGCMFCVAKSWPTPGLFPGVVGRKSSERDTSELLKPWSAGVVGLKSSAWPGGDERESVATGLGGGCGGVGVGVNAASLPHAVILEHSVGKSKQSRLVQSRFLLKMGSRKGCRGYKKAAFAP</sequence>
<organism evidence="2 3">
    <name type="scientific">Penstemon smallii</name>
    <dbReference type="NCBI Taxonomy" id="265156"/>
    <lineage>
        <taxon>Eukaryota</taxon>
        <taxon>Viridiplantae</taxon>
        <taxon>Streptophyta</taxon>
        <taxon>Embryophyta</taxon>
        <taxon>Tracheophyta</taxon>
        <taxon>Spermatophyta</taxon>
        <taxon>Magnoliopsida</taxon>
        <taxon>eudicotyledons</taxon>
        <taxon>Gunneridae</taxon>
        <taxon>Pentapetalae</taxon>
        <taxon>asterids</taxon>
        <taxon>lamiids</taxon>
        <taxon>Lamiales</taxon>
        <taxon>Plantaginaceae</taxon>
        <taxon>Cheloneae</taxon>
        <taxon>Penstemon</taxon>
    </lineage>
</organism>
<dbReference type="AlphaFoldDB" id="A0ABD3RP10"/>
<evidence type="ECO:0000313" key="3">
    <source>
        <dbReference type="Proteomes" id="UP001634393"/>
    </source>
</evidence>
<evidence type="ECO:0000256" key="1">
    <source>
        <dbReference type="SAM" id="Phobius"/>
    </source>
</evidence>
<accession>A0ABD3RP10</accession>
<name>A0ABD3RP10_9LAMI</name>
<keyword evidence="1" id="KW-0812">Transmembrane</keyword>
<keyword evidence="1" id="KW-0472">Membrane</keyword>
<dbReference type="EMBL" id="JBJXBP010000008">
    <property type="protein sequence ID" value="KAL3813606.1"/>
    <property type="molecule type" value="Genomic_DNA"/>
</dbReference>
<gene>
    <name evidence="2" type="ORF">ACJIZ3_014874</name>
</gene>